<protein>
    <submittedName>
        <fullName evidence="3">DUF1851 domain-containing protein</fullName>
    </submittedName>
</protein>
<evidence type="ECO:0000259" key="2">
    <source>
        <dbReference type="Pfam" id="PF08906"/>
    </source>
</evidence>
<dbReference type="EMBL" id="JAPMLT010000002">
    <property type="protein sequence ID" value="MCX7569206.1"/>
    <property type="molecule type" value="Genomic_DNA"/>
</dbReference>
<accession>A0ABT3WX51</accession>
<dbReference type="Pfam" id="PF08887">
    <property type="entry name" value="GAD-like"/>
    <property type="match status" value="1"/>
</dbReference>
<dbReference type="InterPro" id="IPR015002">
    <property type="entry name" value="T6SS_Tdi1_C"/>
</dbReference>
<feature type="domain" description="T6SS immunity protein Tdi1 C-terminal" evidence="2">
    <location>
        <begin position="101"/>
        <end position="173"/>
    </location>
</feature>
<comment type="caution">
    <text evidence="3">The sequence shown here is derived from an EMBL/GenBank/DDBJ whole genome shotgun (WGS) entry which is preliminary data.</text>
</comment>
<proteinExistence type="predicted"/>
<dbReference type="RefSeq" id="WP_267150457.1">
    <property type="nucleotide sequence ID" value="NZ_JAPMLT010000002.1"/>
</dbReference>
<dbReference type="Proteomes" id="UP001208017">
    <property type="component" value="Unassembled WGS sequence"/>
</dbReference>
<reference evidence="3 4" key="1">
    <citation type="submission" date="2022-11" db="EMBL/GenBank/DDBJ databases">
        <title>Study of microbial diversity in lake waters.</title>
        <authorList>
            <person name="Zhang J."/>
        </authorList>
    </citation>
    <scope>NUCLEOTIDE SEQUENCE [LARGE SCALE GENOMIC DNA]</scope>
    <source>
        <strain evidence="3 4">DT12</strain>
    </source>
</reference>
<evidence type="ECO:0000259" key="1">
    <source>
        <dbReference type="Pfam" id="PF08887"/>
    </source>
</evidence>
<dbReference type="Pfam" id="PF08906">
    <property type="entry name" value="T6SS_Tdi1_C"/>
    <property type="match status" value="1"/>
</dbReference>
<dbReference type="InterPro" id="IPR014983">
    <property type="entry name" value="GAD-rel"/>
</dbReference>
<sequence>MLQDFALHQRAPASVIETYTGKIPDEMIAILQQFGFGSVLQGYLKIVHPDRWQELLSDVYVRHQDAIPLFATAMGDLIVWEKGRYLNLLNFRKGHVSVLASGFDFFLDDLMDDDFLREEVDGAPYPQAIERYGLPTFDECFGYVPLLGLGGAEQVENLKKVKLIEHIYLITQFMGAME</sequence>
<keyword evidence="4" id="KW-1185">Reference proteome</keyword>
<organism evidence="3 4">
    <name type="scientific">Tumebacillus lacus</name>
    <dbReference type="NCBI Taxonomy" id="2995335"/>
    <lineage>
        <taxon>Bacteria</taxon>
        <taxon>Bacillati</taxon>
        <taxon>Bacillota</taxon>
        <taxon>Bacilli</taxon>
        <taxon>Bacillales</taxon>
        <taxon>Alicyclobacillaceae</taxon>
        <taxon>Tumebacillus</taxon>
    </lineage>
</organism>
<name>A0ABT3WX51_9BACL</name>
<feature type="domain" description="GAD-related" evidence="1">
    <location>
        <begin position="8"/>
        <end position="83"/>
    </location>
</feature>
<evidence type="ECO:0000313" key="3">
    <source>
        <dbReference type="EMBL" id="MCX7569206.1"/>
    </source>
</evidence>
<evidence type="ECO:0000313" key="4">
    <source>
        <dbReference type="Proteomes" id="UP001208017"/>
    </source>
</evidence>
<gene>
    <name evidence="3" type="ORF">OS242_04475</name>
</gene>